<dbReference type="Proteomes" id="UP000664521">
    <property type="component" value="Unassembled WGS sequence"/>
</dbReference>
<organism evidence="2 3">
    <name type="scientific">Heterodermia speciosa</name>
    <dbReference type="NCBI Taxonomy" id="116794"/>
    <lineage>
        <taxon>Eukaryota</taxon>
        <taxon>Fungi</taxon>
        <taxon>Dikarya</taxon>
        <taxon>Ascomycota</taxon>
        <taxon>Pezizomycotina</taxon>
        <taxon>Lecanoromycetes</taxon>
        <taxon>OSLEUM clade</taxon>
        <taxon>Lecanoromycetidae</taxon>
        <taxon>Caliciales</taxon>
        <taxon>Physciaceae</taxon>
        <taxon>Heterodermia</taxon>
    </lineage>
</organism>
<accession>A0A8H3G665</accession>
<keyword evidence="3" id="KW-1185">Reference proteome</keyword>
<proteinExistence type="predicted"/>
<feature type="region of interest" description="Disordered" evidence="1">
    <location>
        <begin position="437"/>
        <end position="458"/>
    </location>
</feature>
<gene>
    <name evidence="2" type="ORF">HETSPECPRED_009029</name>
</gene>
<protein>
    <recommendedName>
        <fullName evidence="4">Secreted protein</fullName>
    </recommendedName>
</protein>
<dbReference type="AlphaFoldDB" id="A0A8H3G665"/>
<feature type="compositionally biased region" description="Basic and acidic residues" evidence="1">
    <location>
        <begin position="329"/>
        <end position="342"/>
    </location>
</feature>
<feature type="compositionally biased region" description="Polar residues" evidence="1">
    <location>
        <begin position="15"/>
        <end position="42"/>
    </location>
</feature>
<comment type="caution">
    <text evidence="2">The sequence shown here is derived from an EMBL/GenBank/DDBJ whole genome shotgun (WGS) entry which is preliminary data.</text>
</comment>
<evidence type="ECO:0000256" key="1">
    <source>
        <dbReference type="SAM" id="MobiDB-lite"/>
    </source>
</evidence>
<feature type="compositionally biased region" description="Basic and acidic residues" evidence="1">
    <location>
        <begin position="446"/>
        <end position="458"/>
    </location>
</feature>
<dbReference type="EMBL" id="CAJPDS010000071">
    <property type="protein sequence ID" value="CAF9933868.1"/>
    <property type="molecule type" value="Genomic_DNA"/>
</dbReference>
<name>A0A8H3G665_9LECA</name>
<sequence>MSGQEQQYHHRAGTPLNQQYLQSHETNVGTDSTQVPEQQPSTFAAPPAPPDYDPRAPDIPPTGEYQAYRPPPDYQPELHNKSVHWPQEEKASGQYPHQEVPVSIPTAQPHAYGGAGIEHNHENPASFAASGPAPYFPPPPTDNPHQQYPPPPPTGFAEQHQQSEPIQNASSNDQQGPNDARSSETLSYRPPLPPRRSIEQATAIDPIHHTRDPHRLTAYLIPFPKPQLKHTPAAGIPDRFLIYTPPAPPIPKPAEGSKEPKLQKVQRKWQEEVRAAKTSTAKTASWKGVKSKATRGINKAVGLTTTANLDFLNRIPDGKGSSSRQSSPDGRHADDGIHEDERTHKTVGLQEIVLVYPASYDATPEQVKVEFINSMMRSKSKAQRDAVIATGLLPVTAAIDILATVIWPFGGLLEIDGVWAYSSIRGAKTARSVTKRLTSSTNSGMTHHESEEQEMQGDKLGLKFQQDPRMEVLYRYLCTKCTTRDPQLFPSRGTATTESEVLEAIGWAPSQTGGEKNWEDEQWETSEVKDDLKNVMSKGAREWDRWCKKFGEDPEKALKK</sequence>
<feature type="region of interest" description="Disordered" evidence="1">
    <location>
        <begin position="1"/>
        <end position="210"/>
    </location>
</feature>
<evidence type="ECO:0000313" key="2">
    <source>
        <dbReference type="EMBL" id="CAF9933868.1"/>
    </source>
</evidence>
<feature type="compositionally biased region" description="Low complexity" evidence="1">
    <location>
        <begin position="124"/>
        <end position="133"/>
    </location>
</feature>
<feature type="region of interest" description="Disordered" evidence="1">
    <location>
        <begin position="312"/>
        <end position="342"/>
    </location>
</feature>
<evidence type="ECO:0008006" key="4">
    <source>
        <dbReference type="Google" id="ProtNLM"/>
    </source>
</evidence>
<feature type="compositionally biased region" description="Basic and acidic residues" evidence="1">
    <location>
        <begin position="76"/>
        <end position="91"/>
    </location>
</feature>
<reference evidence="2" key="1">
    <citation type="submission" date="2021-03" db="EMBL/GenBank/DDBJ databases">
        <authorList>
            <person name="Tagirdzhanova G."/>
        </authorList>
    </citation>
    <scope>NUCLEOTIDE SEQUENCE</scope>
</reference>
<dbReference type="OrthoDB" id="3189033at2759"/>
<feature type="compositionally biased region" description="Pro residues" evidence="1">
    <location>
        <begin position="134"/>
        <end position="154"/>
    </location>
</feature>
<feature type="compositionally biased region" description="Polar residues" evidence="1">
    <location>
        <begin position="159"/>
        <end position="177"/>
    </location>
</feature>
<evidence type="ECO:0000313" key="3">
    <source>
        <dbReference type="Proteomes" id="UP000664521"/>
    </source>
</evidence>